<dbReference type="Proteomes" id="UP000743370">
    <property type="component" value="Unassembled WGS sequence"/>
</dbReference>
<evidence type="ECO:0000256" key="5">
    <source>
        <dbReference type="SAM" id="SignalP"/>
    </source>
</evidence>
<evidence type="ECO:0000313" key="7">
    <source>
        <dbReference type="EMBL" id="KAG2410683.1"/>
    </source>
</evidence>
<evidence type="ECO:0000259" key="6">
    <source>
        <dbReference type="SMART" id="SM00505"/>
    </source>
</evidence>
<sequence length="68" mass="7325">MFLLFLVIAADVAVKRAEAKECWSPSSSFKGPCLSNNNCAIVCRTEGATGGQCKGFLLRCHCSRPCLN</sequence>
<dbReference type="SUPFAM" id="SSF57095">
    <property type="entry name" value="Scorpion toxin-like"/>
    <property type="match status" value="1"/>
</dbReference>
<organism evidence="7 8">
    <name type="scientific">Phaseolus angularis</name>
    <name type="common">Azuki bean</name>
    <name type="synonym">Vigna angularis</name>
    <dbReference type="NCBI Taxonomy" id="3914"/>
    <lineage>
        <taxon>Eukaryota</taxon>
        <taxon>Viridiplantae</taxon>
        <taxon>Streptophyta</taxon>
        <taxon>Embryophyta</taxon>
        <taxon>Tracheophyta</taxon>
        <taxon>Spermatophyta</taxon>
        <taxon>Magnoliopsida</taxon>
        <taxon>eudicotyledons</taxon>
        <taxon>Gunneridae</taxon>
        <taxon>Pentapetalae</taxon>
        <taxon>rosids</taxon>
        <taxon>fabids</taxon>
        <taxon>Fabales</taxon>
        <taxon>Fabaceae</taxon>
        <taxon>Papilionoideae</taxon>
        <taxon>50 kb inversion clade</taxon>
        <taxon>NPAAA clade</taxon>
        <taxon>indigoferoid/millettioid clade</taxon>
        <taxon>Phaseoleae</taxon>
        <taxon>Vigna</taxon>
    </lineage>
</organism>
<comment type="caution">
    <text evidence="7">The sequence shown here is derived from an EMBL/GenBank/DDBJ whole genome shotgun (WGS) entry which is preliminary data.</text>
</comment>
<dbReference type="InterPro" id="IPR003614">
    <property type="entry name" value="Knottins"/>
</dbReference>
<keyword evidence="1" id="KW-0929">Antimicrobial</keyword>
<dbReference type="CDD" id="cd00107">
    <property type="entry name" value="Knot1"/>
    <property type="match status" value="1"/>
</dbReference>
<keyword evidence="2" id="KW-0295">Fungicide</keyword>
<dbReference type="GO" id="GO:0050832">
    <property type="term" value="P:defense response to fungus"/>
    <property type="evidence" value="ECO:0007669"/>
    <property type="project" value="UniProtKB-KW"/>
</dbReference>
<proteinExistence type="predicted"/>
<evidence type="ECO:0000256" key="1">
    <source>
        <dbReference type="ARBA" id="ARBA00022529"/>
    </source>
</evidence>
<dbReference type="Gene3D" id="3.30.30.10">
    <property type="entry name" value="Knottin, scorpion toxin-like"/>
    <property type="match status" value="1"/>
</dbReference>
<reference evidence="7 8" key="1">
    <citation type="submission" date="2020-05" db="EMBL/GenBank/DDBJ databases">
        <title>Vigna angularis (adzuki bean) Var. LongXiaoDou No. 4 denovo assembly.</title>
        <authorList>
            <person name="Xiang H."/>
        </authorList>
    </citation>
    <scope>NUCLEOTIDE SEQUENCE [LARGE SCALE GENOMIC DNA]</scope>
    <source>
        <tissue evidence="7">Leaf</tissue>
    </source>
</reference>
<dbReference type="PROSITE" id="PS00940">
    <property type="entry name" value="GAMMA_THIONIN"/>
    <property type="match status" value="1"/>
</dbReference>
<dbReference type="AlphaFoldDB" id="A0A8T0LIY5"/>
<feature type="signal peptide" evidence="5">
    <location>
        <begin position="1"/>
        <end position="19"/>
    </location>
</feature>
<feature type="domain" description="Knottins-like" evidence="6">
    <location>
        <begin position="21"/>
        <end position="66"/>
    </location>
</feature>
<evidence type="ECO:0000256" key="3">
    <source>
        <dbReference type="ARBA" id="ARBA00022729"/>
    </source>
</evidence>
<accession>A0A8T0LIY5</accession>
<dbReference type="PANTHER" id="PTHR33147">
    <property type="entry name" value="DEFENSIN-LIKE PROTEIN 1"/>
    <property type="match status" value="1"/>
</dbReference>
<keyword evidence="3 5" id="KW-0732">Signal</keyword>
<dbReference type="InterPro" id="IPR036574">
    <property type="entry name" value="Scorpion_toxin-like_sf"/>
</dbReference>
<dbReference type="PANTHER" id="PTHR33147:SF137">
    <property type="entry name" value="DEFENSIN MTDEF4.7"/>
    <property type="match status" value="1"/>
</dbReference>
<protein>
    <submittedName>
        <fullName evidence="7">Putative defensin-like protein</fullName>
    </submittedName>
</protein>
<gene>
    <name evidence="7" type="ORF">HKW66_Vig0013480</name>
</gene>
<keyword evidence="4" id="KW-1015">Disulfide bond</keyword>
<name>A0A8T0LIY5_PHAAN</name>
<evidence type="ECO:0000256" key="4">
    <source>
        <dbReference type="ARBA" id="ARBA00023157"/>
    </source>
</evidence>
<feature type="chain" id="PRO_5035766190" evidence="5">
    <location>
        <begin position="20"/>
        <end position="68"/>
    </location>
</feature>
<dbReference type="PRINTS" id="PR00288">
    <property type="entry name" value="PUROTHIONIN"/>
</dbReference>
<evidence type="ECO:0000256" key="2">
    <source>
        <dbReference type="ARBA" id="ARBA00022577"/>
    </source>
</evidence>
<dbReference type="SMART" id="SM00505">
    <property type="entry name" value="Knot1"/>
    <property type="match status" value="1"/>
</dbReference>
<dbReference type="GO" id="GO:0031640">
    <property type="term" value="P:killing of cells of another organism"/>
    <property type="evidence" value="ECO:0007669"/>
    <property type="project" value="UniProtKB-KW"/>
</dbReference>
<dbReference type="Pfam" id="PF00304">
    <property type="entry name" value="Gamma-thionin"/>
    <property type="match status" value="1"/>
</dbReference>
<dbReference type="InterPro" id="IPR008176">
    <property type="entry name" value="Defensin_plant"/>
</dbReference>
<evidence type="ECO:0000313" key="8">
    <source>
        <dbReference type="Proteomes" id="UP000743370"/>
    </source>
</evidence>
<dbReference type="EMBL" id="JABFOF010000001">
    <property type="protein sequence ID" value="KAG2410683.1"/>
    <property type="molecule type" value="Genomic_DNA"/>
</dbReference>